<dbReference type="PANTHER" id="PTHR34203">
    <property type="entry name" value="METHYLTRANSFERASE, FKBM FAMILY PROTEIN"/>
    <property type="match status" value="1"/>
</dbReference>
<dbReference type="InterPro" id="IPR006342">
    <property type="entry name" value="FkbM_mtfrase"/>
</dbReference>
<dbReference type="Gene3D" id="3.40.50.150">
    <property type="entry name" value="Vaccinia Virus protein VP39"/>
    <property type="match status" value="1"/>
</dbReference>
<protein>
    <recommendedName>
        <fullName evidence="1">Methyltransferase FkbM domain-containing protein</fullName>
    </recommendedName>
</protein>
<dbReference type="AlphaFoldDB" id="A0A0H4T922"/>
<dbReference type="InterPro" id="IPR029063">
    <property type="entry name" value="SAM-dependent_MTases_sf"/>
</dbReference>
<evidence type="ECO:0000313" key="2">
    <source>
        <dbReference type="EMBL" id="AKQ03300.1"/>
    </source>
</evidence>
<reference evidence="2" key="1">
    <citation type="journal article" date="2015" name="ISME J.">
        <title>Aquifer environment selects for microbial species cohorts in sediment and groundwater.</title>
        <authorList>
            <person name="Hug L.A."/>
            <person name="Thomas B.C."/>
            <person name="Brown C.T."/>
            <person name="Frischkorn K.R."/>
            <person name="Williams K.H."/>
            <person name="Tringe S.G."/>
            <person name="Banfield J.F."/>
        </authorList>
    </citation>
    <scope>NUCLEOTIDE SEQUENCE</scope>
</reference>
<dbReference type="Pfam" id="PF05050">
    <property type="entry name" value="Methyltransf_21"/>
    <property type="match status" value="1"/>
</dbReference>
<dbReference type="EMBL" id="KT007010">
    <property type="protein sequence ID" value="AKQ03300.1"/>
    <property type="molecule type" value="Genomic_DNA"/>
</dbReference>
<proteinExistence type="predicted"/>
<name>A0A0H4T922_9ARCH</name>
<dbReference type="NCBIfam" id="TIGR01444">
    <property type="entry name" value="fkbM_fam"/>
    <property type="match status" value="1"/>
</dbReference>
<accession>A0A0H4T922</accession>
<feature type="domain" description="Methyltransferase FkbM" evidence="1">
    <location>
        <begin position="97"/>
        <end position="248"/>
    </location>
</feature>
<evidence type="ECO:0000259" key="1">
    <source>
        <dbReference type="Pfam" id="PF05050"/>
    </source>
</evidence>
<dbReference type="SUPFAM" id="SSF53335">
    <property type="entry name" value="S-adenosyl-L-methionine-dependent methyltransferases"/>
    <property type="match status" value="1"/>
</dbReference>
<organism evidence="2">
    <name type="scientific">uncultured archaeon Rifle_16ft_4_minimus_37913</name>
    <dbReference type="NCBI Taxonomy" id="1665152"/>
    <lineage>
        <taxon>Archaea</taxon>
        <taxon>environmental samples</taxon>
    </lineage>
</organism>
<dbReference type="InterPro" id="IPR052514">
    <property type="entry name" value="SAM-dependent_MTase"/>
</dbReference>
<sequence>MGKVIRGVVVLRDILKQSVDSKKIKRKFIFSFISHYLSKNIFGKKISNFPPMKIKLYDCIFKTRPNTIDFWAVWIGFERDITKYLLKKHKGGMTLVDIGANIGRYSIILAKKGWDVYSFEPVKDTFNQLKINAENNSLGNNIKMYNLGLGSKREKRNIYYGKYKHGEASILEPSDGKRREEIQIEALDNLFKEKIKGKVILKIDVEGFELEVLKGARKFIEIYSPELIIEIWEKNKKIYEKYLHSLGYKNKFGELWVKKY</sequence>
<dbReference type="PANTHER" id="PTHR34203:SF15">
    <property type="entry name" value="SLL1173 PROTEIN"/>
    <property type="match status" value="1"/>
</dbReference>